<gene>
    <name evidence="3" type="ORF">B5E52_06650</name>
    <name evidence="2" type="ORF">LDZ35_08885</name>
</gene>
<dbReference type="Gene3D" id="2.60.120.890">
    <property type="entry name" value="BT2081, beta-jelly-roll domain"/>
    <property type="match status" value="1"/>
</dbReference>
<reference evidence="4" key="1">
    <citation type="submission" date="2017-04" db="EMBL/GenBank/DDBJ databases">
        <title>Function of individual gut microbiota members based on whole genome sequencing of pure cultures obtained from chicken caecum.</title>
        <authorList>
            <person name="Medvecky M."/>
            <person name="Cejkova D."/>
            <person name="Polansky O."/>
            <person name="Karasova D."/>
            <person name="Kubasova T."/>
            <person name="Cizek A."/>
            <person name="Rychlik I."/>
        </authorList>
    </citation>
    <scope>NUCLEOTIDE SEQUENCE [LARGE SCALE GENOMIC DNA]</scope>
    <source>
        <strain evidence="4">An109</strain>
    </source>
</reference>
<feature type="domain" description="Putative carbohydrate metabolism" evidence="1">
    <location>
        <begin position="131"/>
        <end position="376"/>
    </location>
</feature>
<reference evidence="3" key="2">
    <citation type="journal article" date="2018" name="BMC Genomics">
        <title>Whole genome sequencing and function prediction of 133 gut anaerobes isolated from chicken caecum in pure cultures.</title>
        <authorList>
            <person name="Medvecky M."/>
            <person name="Cejkova D."/>
            <person name="Polansky O."/>
            <person name="Karasova D."/>
            <person name="Kubasova T."/>
            <person name="Cizek A."/>
            <person name="Rychlik I."/>
        </authorList>
    </citation>
    <scope>NUCLEOTIDE SEQUENCE</scope>
    <source>
        <strain evidence="3">An109</strain>
    </source>
</reference>
<organism evidence="3 4">
    <name type="scientific">Bacteroides xylanisolvens</name>
    <dbReference type="NCBI Taxonomy" id="371601"/>
    <lineage>
        <taxon>Bacteria</taxon>
        <taxon>Pseudomonadati</taxon>
        <taxon>Bacteroidota</taxon>
        <taxon>Bacteroidia</taxon>
        <taxon>Bacteroidales</taxon>
        <taxon>Bacteroidaceae</taxon>
        <taxon>Bacteroides</taxon>
    </lineage>
</organism>
<name>A0A1Y4VNB5_9BACE</name>
<dbReference type="Proteomes" id="UP000196036">
    <property type="component" value="Unassembled WGS sequence"/>
</dbReference>
<evidence type="ECO:0000313" key="2">
    <source>
        <dbReference type="EMBL" id="MCA4523323.1"/>
    </source>
</evidence>
<accession>A0A1Y4VNB5</accession>
<evidence type="ECO:0000259" key="1">
    <source>
        <dbReference type="Pfam" id="PF13201"/>
    </source>
</evidence>
<dbReference type="EMBL" id="JAIWWW010000021">
    <property type="protein sequence ID" value="MCA4523323.1"/>
    <property type="molecule type" value="Genomic_DNA"/>
</dbReference>
<sequence>MKFTNVLATTLLSLLSTACIQNEEPNTEADILKCILPKEIFEYDNTNYYEPYDESINAYPLYISVNSKATLTQLAPEFVLTEGATIEPASGSIQDFTHPVRYTVTSADGKWHRTYSVSISDDLQIIPEQFHFDKLSSKSSKYHIFYEENKAKGEFMEWASANQGYVLVSGNSPATEYPTSQADGGIENSKCAKLVTKSTGGLGSLVGAPLAAGNLFIGTFNFNSSVSDPLKSTAFGRIFHKKPLRLKGYYKYKAGSTYMDGTNEIPEQKDNFIVYGIFYKTDETLRTMDGYLAINEFKDPRMIALALLPEKERKETDQWTEFNIPFDYNKYGKEVDMEALSRGEYKISIVLSASKDGDRFKGAIGSTLYVDDLELVCEE</sequence>
<protein>
    <submittedName>
        <fullName evidence="2">PCMD domain-containing protein</fullName>
    </submittedName>
</protein>
<dbReference type="Gene3D" id="2.60.40.2340">
    <property type="match status" value="1"/>
</dbReference>
<dbReference type="AlphaFoldDB" id="A0A1Y4VNB5"/>
<evidence type="ECO:0000313" key="4">
    <source>
        <dbReference type="Proteomes" id="UP000196036"/>
    </source>
</evidence>
<dbReference type="PROSITE" id="PS51257">
    <property type="entry name" value="PROKAR_LIPOPROTEIN"/>
    <property type="match status" value="1"/>
</dbReference>
<reference evidence="2" key="3">
    <citation type="submission" date="2023-08" db="EMBL/GenBank/DDBJ databases">
        <title>Mucin Metabolism Genes Underlie the Key Renovations of Bacteroides xylanisolvens Genomes in Captive Great Apes.</title>
        <authorList>
            <person name="Nishida A.H."/>
        </authorList>
    </citation>
    <scope>NUCLEOTIDE SEQUENCE</scope>
    <source>
        <strain evidence="2">P19.10B</strain>
    </source>
</reference>
<comment type="caution">
    <text evidence="3">The sequence shown here is derived from an EMBL/GenBank/DDBJ whole genome shotgun (WGS) entry which is preliminary data.</text>
</comment>
<dbReference type="Proteomes" id="UP001197958">
    <property type="component" value="Unassembled WGS sequence"/>
</dbReference>
<dbReference type="EMBL" id="NFLW01000009">
    <property type="protein sequence ID" value="OUQ71627.1"/>
    <property type="molecule type" value="Genomic_DNA"/>
</dbReference>
<proteinExistence type="predicted"/>
<dbReference type="Pfam" id="PF13201">
    <property type="entry name" value="PCMD"/>
    <property type="match status" value="1"/>
</dbReference>
<dbReference type="InterPro" id="IPR038653">
    <property type="entry name" value="Put_CMD_sf"/>
</dbReference>
<dbReference type="RefSeq" id="WP_087317885.1">
    <property type="nucleotide sequence ID" value="NZ_CP183042.1"/>
</dbReference>
<dbReference type="InterPro" id="IPR025112">
    <property type="entry name" value="PCMD"/>
</dbReference>
<evidence type="ECO:0000313" key="3">
    <source>
        <dbReference type="EMBL" id="OUQ71627.1"/>
    </source>
</evidence>